<comment type="similarity">
    <text evidence="1">Belongs to the class-II pyridine nucleotide-disulfide oxidoreductase family.</text>
</comment>
<dbReference type="InterPro" id="IPR023753">
    <property type="entry name" value="FAD/NAD-binding_dom"/>
</dbReference>
<gene>
    <name evidence="5" type="ORF">N7G274_009741</name>
</gene>
<feature type="domain" description="FAD/NAD(P)-binding" evidence="4">
    <location>
        <begin position="8"/>
        <end position="295"/>
    </location>
</feature>
<dbReference type="PANTHER" id="PTHR48105">
    <property type="entry name" value="THIOREDOXIN REDUCTASE 1-RELATED-RELATED"/>
    <property type="match status" value="1"/>
</dbReference>
<dbReference type="InterPro" id="IPR036188">
    <property type="entry name" value="FAD/NAD-bd_sf"/>
</dbReference>
<keyword evidence="3" id="KW-0560">Oxidoreductase</keyword>
<dbReference type="EMBL" id="JBEFKJ010000040">
    <property type="protein sequence ID" value="KAL2037461.1"/>
    <property type="molecule type" value="Genomic_DNA"/>
</dbReference>
<dbReference type="SUPFAM" id="SSF51905">
    <property type="entry name" value="FAD/NAD(P)-binding domain"/>
    <property type="match status" value="1"/>
</dbReference>
<comment type="caution">
    <text evidence="5">The sequence shown here is derived from an EMBL/GenBank/DDBJ whole genome shotgun (WGS) entry which is preliminary data.</text>
</comment>
<reference evidence="5 6" key="1">
    <citation type="submission" date="2024-09" db="EMBL/GenBank/DDBJ databases">
        <title>Rethinking Asexuality: The Enigmatic Case of Functional Sexual Genes in Lepraria (Stereocaulaceae).</title>
        <authorList>
            <person name="Doellman M."/>
            <person name="Sun Y."/>
            <person name="Barcenas-Pena A."/>
            <person name="Lumbsch H.T."/>
            <person name="Grewe F."/>
        </authorList>
    </citation>
    <scope>NUCLEOTIDE SEQUENCE [LARGE SCALE GENOMIC DNA]</scope>
    <source>
        <strain evidence="5 6">Mercado 3170</strain>
    </source>
</reference>
<evidence type="ECO:0000256" key="1">
    <source>
        <dbReference type="ARBA" id="ARBA00009333"/>
    </source>
</evidence>
<sequence>MATSKSADIFIVGGGPAGLSAALTLARHHYSIVFFDSGSYRNASATRLNLVPGWENKAPEDFRKTSREEISRYDNIEFRDREITYIVKTREGRFLLMDSLYIMWSGRKIILATGSADVFPNINGYEELWAVSIFANLFYQNVEEGGKDRTSGVLAVDLCADPAIAVRLSENAAQYTSSVTIYTNGQEELGQQIEAASGDGNKYNVDARPIKCIRKSRTGPEVIIYFEDGSKTPEAFLVHTPTTQLKGTLAGQIDLELTPEGEIKAEAPFYQTSMKGVFAAGDCVTPHKTTAGAMSSGCSAALAVAMQLQAEDAGHDSIV</sequence>
<protein>
    <recommendedName>
        <fullName evidence="4">FAD/NAD(P)-binding domain-containing protein</fullName>
    </recommendedName>
</protein>
<dbReference type="Gene3D" id="3.50.50.60">
    <property type="entry name" value="FAD/NAD(P)-binding domain"/>
    <property type="match status" value="2"/>
</dbReference>
<accession>A0ABR3ZXN8</accession>
<dbReference type="InterPro" id="IPR050097">
    <property type="entry name" value="Ferredoxin-NADP_redctase_2"/>
</dbReference>
<dbReference type="PRINTS" id="PR00469">
    <property type="entry name" value="PNDRDTASEII"/>
</dbReference>
<evidence type="ECO:0000256" key="3">
    <source>
        <dbReference type="ARBA" id="ARBA00023002"/>
    </source>
</evidence>
<dbReference type="Pfam" id="PF07992">
    <property type="entry name" value="Pyr_redox_2"/>
    <property type="match status" value="1"/>
</dbReference>
<evidence type="ECO:0000313" key="6">
    <source>
        <dbReference type="Proteomes" id="UP001590950"/>
    </source>
</evidence>
<proteinExistence type="inferred from homology"/>
<organism evidence="5 6">
    <name type="scientific">Stereocaulon virgatum</name>
    <dbReference type="NCBI Taxonomy" id="373712"/>
    <lineage>
        <taxon>Eukaryota</taxon>
        <taxon>Fungi</taxon>
        <taxon>Dikarya</taxon>
        <taxon>Ascomycota</taxon>
        <taxon>Pezizomycotina</taxon>
        <taxon>Lecanoromycetes</taxon>
        <taxon>OSLEUM clade</taxon>
        <taxon>Lecanoromycetidae</taxon>
        <taxon>Lecanorales</taxon>
        <taxon>Lecanorineae</taxon>
        <taxon>Stereocaulaceae</taxon>
        <taxon>Stereocaulon</taxon>
    </lineage>
</organism>
<evidence type="ECO:0000313" key="5">
    <source>
        <dbReference type="EMBL" id="KAL2037461.1"/>
    </source>
</evidence>
<keyword evidence="6" id="KW-1185">Reference proteome</keyword>
<keyword evidence="2" id="KW-0285">Flavoprotein</keyword>
<dbReference type="PRINTS" id="PR00368">
    <property type="entry name" value="FADPNR"/>
</dbReference>
<name>A0ABR3ZXN8_9LECA</name>
<evidence type="ECO:0000256" key="2">
    <source>
        <dbReference type="ARBA" id="ARBA00022630"/>
    </source>
</evidence>
<evidence type="ECO:0000259" key="4">
    <source>
        <dbReference type="Pfam" id="PF07992"/>
    </source>
</evidence>
<dbReference type="Proteomes" id="UP001590950">
    <property type="component" value="Unassembled WGS sequence"/>
</dbReference>